<evidence type="ECO:0000313" key="1">
    <source>
        <dbReference type="EMBL" id="KOS48548.1"/>
    </source>
</evidence>
<accession>A0A0M8PAL0</accession>
<comment type="caution">
    <text evidence="1">The sequence shown here is derived from an EMBL/GenBank/DDBJ whole genome shotgun (WGS) entry which is preliminary data.</text>
</comment>
<gene>
    <name evidence="1" type="ORF">ACN38_g523</name>
</gene>
<sequence length="149" mass="16232">MLHILRYTPLGISLLSPTSSLSWETATIQPYLSTRHLGNIPPSWGIILHLTPIGLVASVASRHLVIFAWFPSSSYPPLSIAQRFLIQSASIEPPTPCSLPIPPRIVPARFNASHLSSAWLAYLAAFLHGIFSINPPAPQHKTSQATPVQ</sequence>
<dbReference type="EMBL" id="LHQQ01000004">
    <property type="protein sequence ID" value="KOS48548.1"/>
    <property type="molecule type" value="Genomic_DNA"/>
</dbReference>
<organism evidence="1 2">
    <name type="scientific">Penicillium nordicum</name>
    <dbReference type="NCBI Taxonomy" id="229535"/>
    <lineage>
        <taxon>Eukaryota</taxon>
        <taxon>Fungi</taxon>
        <taxon>Dikarya</taxon>
        <taxon>Ascomycota</taxon>
        <taxon>Pezizomycotina</taxon>
        <taxon>Eurotiomycetes</taxon>
        <taxon>Eurotiomycetidae</taxon>
        <taxon>Eurotiales</taxon>
        <taxon>Aspergillaceae</taxon>
        <taxon>Penicillium</taxon>
    </lineage>
</organism>
<protein>
    <submittedName>
        <fullName evidence="1">Uncharacterized protein</fullName>
    </submittedName>
</protein>
<dbReference type="OrthoDB" id="4256371at2759"/>
<dbReference type="Proteomes" id="UP000037696">
    <property type="component" value="Unassembled WGS sequence"/>
</dbReference>
<proteinExistence type="predicted"/>
<name>A0A0M8PAL0_9EURO</name>
<reference evidence="1 2" key="1">
    <citation type="submission" date="2015-08" db="EMBL/GenBank/DDBJ databases">
        <title>Genome sequencing of Penicillium nordicum.</title>
        <authorList>
            <person name="Nguyen H.D."/>
            <person name="Seifert K.A."/>
        </authorList>
    </citation>
    <scope>NUCLEOTIDE SEQUENCE [LARGE SCALE GENOMIC DNA]</scope>
    <source>
        <strain evidence="1 2">DAOMC 185683</strain>
    </source>
</reference>
<dbReference type="AlphaFoldDB" id="A0A0M8PAL0"/>
<keyword evidence="2" id="KW-1185">Reference proteome</keyword>
<evidence type="ECO:0000313" key="2">
    <source>
        <dbReference type="Proteomes" id="UP000037696"/>
    </source>
</evidence>